<dbReference type="AlphaFoldDB" id="A0A8X6VWH3"/>
<gene>
    <name evidence="1" type="primary">NCL1_51506</name>
    <name evidence="1" type="ORF">TNCV_1630111</name>
</gene>
<proteinExistence type="predicted"/>
<dbReference type="GO" id="GO:0003676">
    <property type="term" value="F:nucleic acid binding"/>
    <property type="evidence" value="ECO:0007669"/>
    <property type="project" value="InterPro"/>
</dbReference>
<accession>A0A8X6VWH3</accession>
<dbReference type="InterPro" id="IPR036397">
    <property type="entry name" value="RNaseH_sf"/>
</dbReference>
<protein>
    <submittedName>
        <fullName evidence="1">Transposable element Tcb2 transposase</fullName>
    </submittedName>
</protein>
<comment type="caution">
    <text evidence="1">The sequence shown here is derived from an EMBL/GenBank/DDBJ whole genome shotgun (WGS) entry which is preliminary data.</text>
</comment>
<evidence type="ECO:0000313" key="2">
    <source>
        <dbReference type="Proteomes" id="UP000887159"/>
    </source>
</evidence>
<name>A0A8X6VWH3_TRICX</name>
<dbReference type="Proteomes" id="UP000887159">
    <property type="component" value="Unassembled WGS sequence"/>
</dbReference>
<dbReference type="Gene3D" id="3.30.420.10">
    <property type="entry name" value="Ribonuclease H-like superfamily/Ribonuclease H"/>
    <property type="match status" value="1"/>
</dbReference>
<evidence type="ECO:0000313" key="1">
    <source>
        <dbReference type="EMBL" id="GFY23729.1"/>
    </source>
</evidence>
<organism evidence="1 2">
    <name type="scientific">Trichonephila clavipes</name>
    <name type="common">Golden silk orbweaver</name>
    <name type="synonym">Nephila clavipes</name>
    <dbReference type="NCBI Taxonomy" id="2585209"/>
    <lineage>
        <taxon>Eukaryota</taxon>
        <taxon>Metazoa</taxon>
        <taxon>Ecdysozoa</taxon>
        <taxon>Arthropoda</taxon>
        <taxon>Chelicerata</taxon>
        <taxon>Arachnida</taxon>
        <taxon>Araneae</taxon>
        <taxon>Araneomorphae</taxon>
        <taxon>Entelegynae</taxon>
        <taxon>Araneoidea</taxon>
        <taxon>Nephilidae</taxon>
        <taxon>Trichonephila</taxon>
    </lineage>
</organism>
<keyword evidence="2" id="KW-1185">Reference proteome</keyword>
<sequence length="93" mass="10434">MVWGAISYHGRSLLIRIEGIPGAIFQQDNACPNVATTVRDVFSAQQIQLLPWLAYLPDMSPNKPVWDLVGRSLARDLRSEASKDEILMRIQAI</sequence>
<reference evidence="1" key="1">
    <citation type="submission" date="2020-08" db="EMBL/GenBank/DDBJ databases">
        <title>Multicomponent nature underlies the extraordinary mechanical properties of spider dragline silk.</title>
        <authorList>
            <person name="Kono N."/>
            <person name="Nakamura H."/>
            <person name="Mori M."/>
            <person name="Yoshida Y."/>
            <person name="Ohtoshi R."/>
            <person name="Malay A.D."/>
            <person name="Moran D.A.P."/>
            <person name="Tomita M."/>
            <person name="Numata K."/>
            <person name="Arakawa K."/>
        </authorList>
    </citation>
    <scope>NUCLEOTIDE SEQUENCE</scope>
</reference>
<dbReference type="EMBL" id="BMAU01021366">
    <property type="protein sequence ID" value="GFY23729.1"/>
    <property type="molecule type" value="Genomic_DNA"/>
</dbReference>